<proteinExistence type="predicted"/>
<comment type="caution">
    <text evidence="1">The sequence shown here is derived from an EMBL/GenBank/DDBJ whole genome shotgun (WGS) entry which is preliminary data.</text>
</comment>
<evidence type="ECO:0008006" key="3">
    <source>
        <dbReference type="Google" id="ProtNLM"/>
    </source>
</evidence>
<dbReference type="AlphaFoldDB" id="A0A147IAB8"/>
<dbReference type="OrthoDB" id="9814909at2"/>
<dbReference type="RefSeq" id="WP_058754061.1">
    <property type="nucleotide sequence ID" value="NZ_LDTB01000001.1"/>
</dbReference>
<organism evidence="1 2">
    <name type="scientific">Sphingomonas endophytica</name>
    <dbReference type="NCBI Taxonomy" id="869719"/>
    <lineage>
        <taxon>Bacteria</taxon>
        <taxon>Pseudomonadati</taxon>
        <taxon>Pseudomonadota</taxon>
        <taxon>Alphaproteobacteria</taxon>
        <taxon>Sphingomonadales</taxon>
        <taxon>Sphingomonadaceae</taxon>
        <taxon>Sphingomonas</taxon>
    </lineage>
</organism>
<dbReference type="Pfam" id="PF00494">
    <property type="entry name" value="SQS_PSY"/>
    <property type="match status" value="1"/>
</dbReference>
<sequence length="227" mass="24557">MGAGEGAGYHDPDGRAEERALALRYAPAAARDGLAALLALDARLGAILRTTREPLIGQMRLTWWHQALVALDHAPPPAEPMLQRLADLVVPHVAGARLAMMVEGWEVLLDPELDGAALQSHGDLRGGALFGAMATLCNSAVPQLALAGRGWALADLSRHVRDPRLAPMARHLAQDALRAAMIDRWPTRARAIGALTRMAWMDIQDRARPPGHPARAARLLWHRLSGR</sequence>
<evidence type="ECO:0000313" key="1">
    <source>
        <dbReference type="EMBL" id="KTT76782.1"/>
    </source>
</evidence>
<dbReference type="Proteomes" id="UP000074310">
    <property type="component" value="Unassembled WGS sequence"/>
</dbReference>
<reference evidence="1 2" key="1">
    <citation type="journal article" date="2016" name="Front. Microbiol.">
        <title>Genomic Resource of Rice Seed Associated Bacteria.</title>
        <authorList>
            <person name="Midha S."/>
            <person name="Bansal K."/>
            <person name="Sharma S."/>
            <person name="Kumar N."/>
            <person name="Patil P.P."/>
            <person name="Chaudhry V."/>
            <person name="Patil P.B."/>
        </authorList>
    </citation>
    <scope>NUCLEOTIDE SEQUENCE [LARGE SCALE GENOMIC DNA]</scope>
    <source>
        <strain evidence="1 2">NS334</strain>
    </source>
</reference>
<dbReference type="PATRIC" id="fig|869719.3.peg.171"/>
<dbReference type="EMBL" id="LDTB01000001">
    <property type="protein sequence ID" value="KTT76782.1"/>
    <property type="molecule type" value="Genomic_DNA"/>
</dbReference>
<protein>
    <recommendedName>
        <fullName evidence="3">Phytoene synthase</fullName>
    </recommendedName>
</protein>
<dbReference type="InterPro" id="IPR002060">
    <property type="entry name" value="Squ/phyt_synthse"/>
</dbReference>
<keyword evidence="2" id="KW-1185">Reference proteome</keyword>
<accession>A0A147IAB8</accession>
<gene>
    <name evidence="1" type="ORF">NS334_00820</name>
</gene>
<evidence type="ECO:0000313" key="2">
    <source>
        <dbReference type="Proteomes" id="UP000074310"/>
    </source>
</evidence>
<name>A0A147IAB8_9SPHN</name>